<accession>A0ABC9Q124</accession>
<dbReference type="AlphaFoldDB" id="A0ABC9Q124"/>
<dbReference type="EMBL" id="AIDT01000005">
    <property type="protein sequence ID" value="EIA14456.1"/>
    <property type="molecule type" value="Genomic_DNA"/>
</dbReference>
<organism evidence="2 3">
    <name type="scientific">Staphylococcus aureus subsp. aureus DR10</name>
    <dbReference type="NCBI Taxonomy" id="1155079"/>
    <lineage>
        <taxon>Bacteria</taxon>
        <taxon>Bacillati</taxon>
        <taxon>Bacillota</taxon>
        <taxon>Bacilli</taxon>
        <taxon>Bacillales</taxon>
        <taxon>Staphylococcaceae</taxon>
        <taxon>Staphylococcus</taxon>
    </lineage>
</organism>
<evidence type="ECO:0000313" key="3">
    <source>
        <dbReference type="Proteomes" id="UP000003093"/>
    </source>
</evidence>
<dbReference type="Proteomes" id="UP000003093">
    <property type="component" value="Unassembled WGS sequence"/>
</dbReference>
<reference evidence="2 3" key="1">
    <citation type="journal article" date="2012" name="MBio">
        <title>Identification of a highly transmissible animal-independent Staphylococcus aureus ST398 clone with distinct genomic and cell adhesion properties.</title>
        <authorList>
            <person name="Uhlemann A.C."/>
            <person name="Porcella S.F."/>
            <person name="Trivedi S."/>
            <person name="Sullivan S.B."/>
            <person name="Hafer C."/>
            <person name="Kennedy A.D."/>
            <person name="Barbian K.D."/>
            <person name="McCarthy A.J."/>
            <person name="Street C."/>
            <person name="Hirschberg D.L."/>
            <person name="Lipkin W.I."/>
            <person name="Lindsay J.A."/>
            <person name="DeLeo F.R."/>
            <person name="Lowy F.D."/>
        </authorList>
    </citation>
    <scope>NUCLEOTIDE SEQUENCE [LARGE SCALE GENOMIC DNA]</scope>
    <source>
        <strain evidence="2 3">DR10</strain>
    </source>
</reference>
<evidence type="ECO:0000256" key="1">
    <source>
        <dbReference type="SAM" id="MobiDB-lite"/>
    </source>
</evidence>
<gene>
    <name evidence="2" type="ORF">ST398NM02_0760</name>
</gene>
<name>A0ABC9Q124_STAA5</name>
<protein>
    <submittedName>
        <fullName evidence="2">Uncharacterized protein</fullName>
    </submittedName>
</protein>
<feature type="compositionally biased region" description="Basic and acidic residues" evidence="1">
    <location>
        <begin position="157"/>
        <end position="218"/>
    </location>
</feature>
<evidence type="ECO:0000313" key="2">
    <source>
        <dbReference type="EMBL" id="EIA14456.1"/>
    </source>
</evidence>
<feature type="region of interest" description="Disordered" evidence="1">
    <location>
        <begin position="157"/>
        <end position="247"/>
    </location>
</feature>
<feature type="compositionally biased region" description="Basic and acidic residues" evidence="1">
    <location>
        <begin position="225"/>
        <end position="247"/>
    </location>
</feature>
<proteinExistence type="predicted"/>
<comment type="caution">
    <text evidence="2">The sequence shown here is derived from an EMBL/GenBank/DDBJ whole genome shotgun (WGS) entry which is preliminary data.</text>
</comment>
<sequence>MIGSFYCLLLKTSEILISDSLLSSFILMYHRVCKINKVIMEARSMDKKKVIKFMINVLPIVLVPLIVERKRIKQHPDVQKVTDATSKVASKTSAAISNTASDVKEYVGDKKQDFENKRELKKFAREHDPAYIEKKGEKLAKQNRKDADKMNKILQKNIEKRHKEEQKAREKNEIQRIKDMKNSQKYEEKAGLTPNKLDEKTEKKGDKLAEKNRKEIAKMNKKLQKNIEKRHKEEQKRQQEADKARIKSFKKYKDYVAKSASQQNKENNTEA</sequence>